<evidence type="ECO:0000313" key="4">
    <source>
        <dbReference type="EMBL" id="RIE13157.1"/>
    </source>
</evidence>
<sequence length="168" mass="18809">MALGGDIITTLLVEFWQNTVIPNLSSILLGVAVLVAVILIWIIKDTSRRGSNTLVWSVFTVVGLGLLPLIVYFLVRDPLTLDDHMADKLNNDVLKLQRSYYAFLMDEQDRKCPVCGHEVKSRYRFCPACGNELQTVCPACGELMETNWKSCPHCGHKVEQSEVKGELV</sequence>
<name>A0A398DAF7_9BACT</name>
<dbReference type="Proteomes" id="UP000266489">
    <property type="component" value="Unassembled WGS sequence"/>
</dbReference>
<evidence type="ECO:0000313" key="6">
    <source>
        <dbReference type="Proteomes" id="UP000266489"/>
    </source>
</evidence>
<dbReference type="OrthoDB" id="9806695at2"/>
<proteinExistence type="predicted"/>
<feature type="transmembrane region" description="Helical" evidence="1">
    <location>
        <begin position="20"/>
        <end position="42"/>
    </location>
</feature>
<keyword evidence="1" id="KW-0472">Membrane</keyword>
<keyword evidence="5" id="KW-1185">Reference proteome</keyword>
<evidence type="ECO:0000313" key="5">
    <source>
        <dbReference type="Proteomes" id="UP000266260"/>
    </source>
</evidence>
<gene>
    <name evidence="4" type="ORF">SMC5_03155</name>
    <name evidence="3" type="ORF">SMC6_02935</name>
</gene>
<comment type="caution">
    <text evidence="3">The sequence shown here is derived from an EMBL/GenBank/DDBJ whole genome shotgun (WGS) entry which is preliminary data.</text>
</comment>
<organism evidence="3 5">
    <name type="scientific">Candidatus Cryosericum odellii</name>
    <dbReference type="NCBI Taxonomy" id="2290917"/>
    <lineage>
        <taxon>Bacteria</taxon>
        <taxon>Pseudomonadati</taxon>
        <taxon>Caldisericota/Cryosericota group</taxon>
        <taxon>Candidatus Cryosericota</taxon>
        <taxon>Candidatus Cryosericia</taxon>
        <taxon>Candidatus Cryosericales</taxon>
        <taxon>Candidatus Cryosericaceae</taxon>
        <taxon>Candidatus Cryosericum</taxon>
    </lineage>
</organism>
<dbReference type="InterPro" id="IPR025874">
    <property type="entry name" value="DZR"/>
</dbReference>
<feature type="domain" description="DZANK-type" evidence="2">
    <location>
        <begin position="112"/>
        <end position="155"/>
    </location>
</feature>
<protein>
    <submittedName>
        <fullName evidence="3">Zinc ribbon domain-containing protein</fullName>
    </submittedName>
</protein>
<dbReference type="RefSeq" id="WP_119119553.1">
    <property type="nucleotide sequence ID" value="NZ_QXIT01000052.1"/>
</dbReference>
<keyword evidence="1" id="KW-1133">Transmembrane helix</keyword>
<accession>A0A398DM26</accession>
<dbReference type="Proteomes" id="UP000266260">
    <property type="component" value="Unassembled WGS sequence"/>
</dbReference>
<accession>A0A398DAF7</accession>
<feature type="transmembrane region" description="Helical" evidence="1">
    <location>
        <begin position="54"/>
        <end position="75"/>
    </location>
</feature>
<evidence type="ECO:0000256" key="1">
    <source>
        <dbReference type="SAM" id="Phobius"/>
    </source>
</evidence>
<dbReference type="EMBL" id="QXIU01000078">
    <property type="protein sequence ID" value="RIE13157.1"/>
    <property type="molecule type" value="Genomic_DNA"/>
</dbReference>
<keyword evidence="1" id="KW-0812">Transmembrane</keyword>
<dbReference type="Pfam" id="PF12773">
    <property type="entry name" value="DZR"/>
    <property type="match status" value="1"/>
</dbReference>
<evidence type="ECO:0000313" key="3">
    <source>
        <dbReference type="EMBL" id="RIE09348.1"/>
    </source>
</evidence>
<evidence type="ECO:0000259" key="2">
    <source>
        <dbReference type="Pfam" id="PF12773"/>
    </source>
</evidence>
<dbReference type="EMBL" id="QXIT01000052">
    <property type="protein sequence ID" value="RIE09348.1"/>
    <property type="molecule type" value="Genomic_DNA"/>
</dbReference>
<reference evidence="5 6" key="1">
    <citation type="submission" date="2018-09" db="EMBL/GenBank/DDBJ databases">
        <title>Discovery and Ecogenomic Context for Candidatus Cryosericales, a Global Caldiserica Order Active in Thawing Permafrost.</title>
        <authorList>
            <person name="Martinez M.A."/>
            <person name="Woodcroft B.J."/>
            <person name="Ignacio Espinoza J.C."/>
            <person name="Zayed A."/>
            <person name="Singleton C.M."/>
            <person name="Boyd J."/>
            <person name="Li Y.-F."/>
            <person name="Purvine S."/>
            <person name="Maughan H."/>
            <person name="Hodgkins S.B."/>
            <person name="Anderson D."/>
            <person name="Sederholm M."/>
            <person name="Temperton B."/>
            <person name="Saleska S.R."/>
            <person name="Tyson G.W."/>
            <person name="Rich V.I."/>
        </authorList>
    </citation>
    <scope>NUCLEOTIDE SEQUENCE [LARGE SCALE GENOMIC DNA]</scope>
    <source>
        <strain evidence="4 6">SMC5</strain>
        <strain evidence="3 5">SMC6</strain>
    </source>
</reference>
<dbReference type="AlphaFoldDB" id="A0A398DAF7"/>